<dbReference type="OrthoDB" id="2744793at2759"/>
<sequence>MSSPENDPDTILAIGLSIYHTGVSVLIESACWGCYALLFAFAVYVQSSNGLKSARSQIMLAVTCLLFLSSTALLSLNATWFLRNKIRKTLILDPQDSLADKWEASQSEISRFGQPSEALFLLNMMVGDAVVVWRAWVIWERRHALILFPVICLLAALGFAITDIICLHASSLPTASTIPIGARICVWAEPISWALSLLTNIVSTSLIAIKAWLFRQAIKQLLGSTPPRSRAHRIMILLVESGFIYCFFWIGEVVLFIPIDRNSNAQFAWVFFASIGDQISGIYPTAIIVLVSLQQTFVETTFGPGVSTQKLSDLPLSRISFAPQGASTVPRSLDTTSANIEEVRKRHGFEFNANTRTGDHQHEIDPGMKGDI</sequence>
<evidence type="ECO:0000256" key="1">
    <source>
        <dbReference type="SAM" id="Phobius"/>
    </source>
</evidence>
<protein>
    <submittedName>
        <fullName evidence="2">Uncharacterized protein</fullName>
    </submittedName>
</protein>
<feature type="transmembrane region" description="Helical" evidence="1">
    <location>
        <begin position="269"/>
        <end position="293"/>
    </location>
</feature>
<proteinExistence type="predicted"/>
<evidence type="ECO:0000313" key="3">
    <source>
        <dbReference type="Proteomes" id="UP000297245"/>
    </source>
</evidence>
<evidence type="ECO:0000313" key="2">
    <source>
        <dbReference type="EMBL" id="THU83203.1"/>
    </source>
</evidence>
<keyword evidence="1" id="KW-1133">Transmembrane helix</keyword>
<feature type="transmembrane region" description="Helical" evidence="1">
    <location>
        <begin position="144"/>
        <end position="171"/>
    </location>
</feature>
<organism evidence="2 3">
    <name type="scientific">Dendrothele bispora (strain CBS 962.96)</name>
    <dbReference type="NCBI Taxonomy" id="1314807"/>
    <lineage>
        <taxon>Eukaryota</taxon>
        <taxon>Fungi</taxon>
        <taxon>Dikarya</taxon>
        <taxon>Basidiomycota</taxon>
        <taxon>Agaricomycotina</taxon>
        <taxon>Agaricomycetes</taxon>
        <taxon>Agaricomycetidae</taxon>
        <taxon>Agaricales</taxon>
        <taxon>Agaricales incertae sedis</taxon>
        <taxon>Dendrothele</taxon>
    </lineage>
</organism>
<gene>
    <name evidence="2" type="ORF">K435DRAFT_971657</name>
</gene>
<keyword evidence="1" id="KW-0472">Membrane</keyword>
<feature type="transmembrane region" description="Helical" evidence="1">
    <location>
        <begin position="25"/>
        <end position="46"/>
    </location>
</feature>
<name>A0A4S8L4G3_DENBC</name>
<feature type="transmembrane region" description="Helical" evidence="1">
    <location>
        <begin position="118"/>
        <end position="137"/>
    </location>
</feature>
<reference evidence="2 3" key="1">
    <citation type="journal article" date="2019" name="Nat. Ecol. Evol.">
        <title>Megaphylogeny resolves global patterns of mushroom evolution.</title>
        <authorList>
            <person name="Varga T."/>
            <person name="Krizsan K."/>
            <person name="Foldi C."/>
            <person name="Dima B."/>
            <person name="Sanchez-Garcia M."/>
            <person name="Sanchez-Ramirez S."/>
            <person name="Szollosi G.J."/>
            <person name="Szarkandi J.G."/>
            <person name="Papp V."/>
            <person name="Albert L."/>
            <person name="Andreopoulos W."/>
            <person name="Angelini C."/>
            <person name="Antonin V."/>
            <person name="Barry K.W."/>
            <person name="Bougher N.L."/>
            <person name="Buchanan P."/>
            <person name="Buyck B."/>
            <person name="Bense V."/>
            <person name="Catcheside P."/>
            <person name="Chovatia M."/>
            <person name="Cooper J."/>
            <person name="Damon W."/>
            <person name="Desjardin D."/>
            <person name="Finy P."/>
            <person name="Geml J."/>
            <person name="Haridas S."/>
            <person name="Hughes K."/>
            <person name="Justo A."/>
            <person name="Karasinski D."/>
            <person name="Kautmanova I."/>
            <person name="Kiss B."/>
            <person name="Kocsube S."/>
            <person name="Kotiranta H."/>
            <person name="LaButti K.M."/>
            <person name="Lechner B.E."/>
            <person name="Liimatainen K."/>
            <person name="Lipzen A."/>
            <person name="Lukacs Z."/>
            <person name="Mihaltcheva S."/>
            <person name="Morgado L.N."/>
            <person name="Niskanen T."/>
            <person name="Noordeloos M.E."/>
            <person name="Ohm R.A."/>
            <person name="Ortiz-Santana B."/>
            <person name="Ovrebo C."/>
            <person name="Racz N."/>
            <person name="Riley R."/>
            <person name="Savchenko A."/>
            <person name="Shiryaev A."/>
            <person name="Soop K."/>
            <person name="Spirin V."/>
            <person name="Szebenyi C."/>
            <person name="Tomsovsky M."/>
            <person name="Tulloss R.E."/>
            <person name="Uehling J."/>
            <person name="Grigoriev I.V."/>
            <person name="Vagvolgyi C."/>
            <person name="Papp T."/>
            <person name="Martin F.M."/>
            <person name="Miettinen O."/>
            <person name="Hibbett D.S."/>
            <person name="Nagy L.G."/>
        </authorList>
    </citation>
    <scope>NUCLEOTIDE SEQUENCE [LARGE SCALE GENOMIC DNA]</scope>
    <source>
        <strain evidence="2 3">CBS 962.96</strain>
    </source>
</reference>
<feature type="transmembrane region" description="Helical" evidence="1">
    <location>
        <begin position="234"/>
        <end position="257"/>
    </location>
</feature>
<dbReference type="EMBL" id="ML179679">
    <property type="protein sequence ID" value="THU83203.1"/>
    <property type="molecule type" value="Genomic_DNA"/>
</dbReference>
<dbReference type="AlphaFoldDB" id="A0A4S8L4G3"/>
<keyword evidence="1" id="KW-0812">Transmembrane</keyword>
<accession>A0A4S8L4G3</accession>
<feature type="transmembrane region" description="Helical" evidence="1">
    <location>
        <begin position="58"/>
        <end position="82"/>
    </location>
</feature>
<feature type="transmembrane region" description="Helical" evidence="1">
    <location>
        <begin position="191"/>
        <end position="213"/>
    </location>
</feature>
<keyword evidence="3" id="KW-1185">Reference proteome</keyword>
<dbReference type="Proteomes" id="UP000297245">
    <property type="component" value="Unassembled WGS sequence"/>
</dbReference>